<evidence type="ECO:0000313" key="3">
    <source>
        <dbReference type="EMBL" id="KAK4547295.1"/>
    </source>
</evidence>
<accession>A0AAV9JQQ5</accession>
<keyword evidence="4" id="KW-1185">Reference proteome</keyword>
<name>A0AAV9JQQ5_9PEZI</name>
<evidence type="ECO:0000313" key="4">
    <source>
        <dbReference type="Proteomes" id="UP001324427"/>
    </source>
</evidence>
<protein>
    <recommendedName>
        <fullName evidence="2">DUF7905 domain-containing protein</fullName>
    </recommendedName>
</protein>
<proteinExistence type="predicted"/>
<dbReference type="EMBL" id="JAVFHQ010000011">
    <property type="protein sequence ID" value="KAK4547295.1"/>
    <property type="molecule type" value="Genomic_DNA"/>
</dbReference>
<comment type="caution">
    <text evidence="3">The sequence shown here is derived from an EMBL/GenBank/DDBJ whole genome shotgun (WGS) entry which is preliminary data.</text>
</comment>
<evidence type="ECO:0000256" key="1">
    <source>
        <dbReference type="SAM" id="MobiDB-lite"/>
    </source>
</evidence>
<sequence length="459" mass="53089">MDDYERTNAREWDASYQQAAGEQAAQQGWHVVTNSKKRELPPQKPAEQVPRPNEPQPQQPMKLQRPQPPQQPVQQHQRSVSLQQRQQQVRHPRAAAIPRQWQTSGPQRPERTKREPLKLVHNSDNDAEAAWRARAKPTDEVRIPEDLVLQKNAYHEEAARQYGAFIFSLHARGSAGSKTFGIWGEAKAVALTKRAIANWIEASKGNRNTDSRLKFPRIVSLTPKLREREEKRWIREVTRQRYRQHPPPDMAFQAIASFHWPTQEHKPEEMLGASHEALDPVRMDCACYVVFSKERSIFRVMGKAVDVQAGLQRLRATCFQIASRQLNPVRTYLLRWRQGAQIPLYLYLKEHSRPAILAPEDPVADKPSGRSPAGEGTHPDEARSRYAGIQTVLNFERLRSLIFKTLRKMHYYRGSVQMRIRLGTFLVTQYREPQGGSYELEEWESMIVQSQFEGKVTHE</sequence>
<feature type="domain" description="DUF7905" evidence="2">
    <location>
        <begin position="393"/>
        <end position="458"/>
    </location>
</feature>
<feature type="compositionally biased region" description="Low complexity" evidence="1">
    <location>
        <begin position="14"/>
        <end position="27"/>
    </location>
</feature>
<dbReference type="Proteomes" id="UP001324427">
    <property type="component" value="Unassembled WGS sequence"/>
</dbReference>
<feature type="compositionally biased region" description="Low complexity" evidence="1">
    <location>
        <begin position="72"/>
        <end position="87"/>
    </location>
</feature>
<feature type="compositionally biased region" description="Basic and acidic residues" evidence="1">
    <location>
        <begin position="1"/>
        <end position="13"/>
    </location>
</feature>
<evidence type="ECO:0000259" key="2">
    <source>
        <dbReference type="Pfam" id="PF25482"/>
    </source>
</evidence>
<reference evidence="3 4" key="1">
    <citation type="submission" date="2021-11" db="EMBL/GenBank/DDBJ databases">
        <title>Black yeast isolated from Biological Soil Crust.</title>
        <authorList>
            <person name="Kurbessoian T."/>
        </authorList>
    </citation>
    <scope>NUCLEOTIDE SEQUENCE [LARGE SCALE GENOMIC DNA]</scope>
    <source>
        <strain evidence="3 4">CCFEE 5522</strain>
    </source>
</reference>
<feature type="region of interest" description="Disordered" evidence="1">
    <location>
        <begin position="359"/>
        <end position="381"/>
    </location>
</feature>
<organism evidence="3 4">
    <name type="scientific">Oleoguttula mirabilis</name>
    <dbReference type="NCBI Taxonomy" id="1507867"/>
    <lineage>
        <taxon>Eukaryota</taxon>
        <taxon>Fungi</taxon>
        <taxon>Dikarya</taxon>
        <taxon>Ascomycota</taxon>
        <taxon>Pezizomycotina</taxon>
        <taxon>Dothideomycetes</taxon>
        <taxon>Dothideomycetidae</taxon>
        <taxon>Mycosphaerellales</taxon>
        <taxon>Teratosphaeriaceae</taxon>
        <taxon>Oleoguttula</taxon>
    </lineage>
</organism>
<dbReference type="AlphaFoldDB" id="A0AAV9JQQ5"/>
<dbReference type="InterPro" id="IPR057227">
    <property type="entry name" value="DUF7905"/>
</dbReference>
<dbReference type="Pfam" id="PF25482">
    <property type="entry name" value="DUF7905"/>
    <property type="match status" value="1"/>
</dbReference>
<feature type="region of interest" description="Disordered" evidence="1">
    <location>
        <begin position="1"/>
        <end position="113"/>
    </location>
</feature>
<gene>
    <name evidence="3" type="ORF">LTR36_000950</name>
</gene>